<name>A0A2N6QLE1_9STAP</name>
<feature type="transmembrane region" description="Helical" evidence="2">
    <location>
        <begin position="26"/>
        <end position="44"/>
    </location>
</feature>
<dbReference type="AlphaFoldDB" id="A0A2N6QLE1"/>
<organism evidence="3 4">
    <name type="scientific">Staphylococcus pettenkoferi</name>
    <dbReference type="NCBI Taxonomy" id="170573"/>
    <lineage>
        <taxon>Bacteria</taxon>
        <taxon>Bacillati</taxon>
        <taxon>Bacillota</taxon>
        <taxon>Bacilli</taxon>
        <taxon>Bacillales</taxon>
        <taxon>Staphylococcaceae</taxon>
        <taxon>Staphylococcus</taxon>
    </lineage>
</organism>
<dbReference type="EMBL" id="PNGG01000001">
    <property type="protein sequence ID" value="PMC20451.1"/>
    <property type="molecule type" value="Genomic_DNA"/>
</dbReference>
<dbReference type="InterPro" id="IPR032083">
    <property type="entry name" value="DUF4811"/>
</dbReference>
<proteinExistence type="predicted"/>
<evidence type="ECO:0000256" key="1">
    <source>
        <dbReference type="SAM" id="MobiDB-lite"/>
    </source>
</evidence>
<protein>
    <submittedName>
        <fullName evidence="3">DUF4811 domain-containing protein</fullName>
    </submittedName>
</protein>
<dbReference type="Proteomes" id="UP000235748">
    <property type="component" value="Unassembled WGS sequence"/>
</dbReference>
<evidence type="ECO:0000256" key="2">
    <source>
        <dbReference type="SAM" id="Phobius"/>
    </source>
</evidence>
<accession>A0A2N6QLE1</accession>
<keyword evidence="2" id="KW-1133">Transmembrane helix</keyword>
<gene>
    <name evidence="3" type="ORF">CJ235_01910</name>
</gene>
<sequence length="215" mass="25025">MIIAIILALLIFATWLFIPHKWTRILLGTISILLLLTYVIGLIGNMKYHWGMKQETVTRGQHEIYSAGPSTSPKSILIIKEIGNNSGNYVMSYKDRKADKKAEAHNKPDMSKKHISDSIKQSGKYYRKEKGKAVAKTEKVYWTWKNDMYRILFSFNGKNKELKSEKLVVSIPESKWEVMTPEQLKAQQQKMKQKQAQMKKAKMRQAQMKKEEEKK</sequence>
<dbReference type="Pfam" id="PF16069">
    <property type="entry name" value="DUF4811"/>
    <property type="match status" value="1"/>
</dbReference>
<keyword evidence="2" id="KW-0812">Transmembrane</keyword>
<evidence type="ECO:0000313" key="4">
    <source>
        <dbReference type="Proteomes" id="UP000235748"/>
    </source>
</evidence>
<feature type="compositionally biased region" description="Basic residues" evidence="1">
    <location>
        <begin position="191"/>
        <end position="203"/>
    </location>
</feature>
<reference evidence="3 4" key="1">
    <citation type="submission" date="2017-09" db="EMBL/GenBank/DDBJ databases">
        <title>Bacterial strain isolated from the female urinary microbiota.</title>
        <authorList>
            <person name="Thomas-White K."/>
            <person name="Kumar N."/>
            <person name="Forster S."/>
            <person name="Putonti C."/>
            <person name="Lawley T."/>
            <person name="Wolfe A.J."/>
        </authorList>
    </citation>
    <scope>NUCLEOTIDE SEQUENCE [LARGE SCALE GENOMIC DNA]</scope>
    <source>
        <strain evidence="3 4">UMB0834</strain>
    </source>
</reference>
<keyword evidence="2" id="KW-0472">Membrane</keyword>
<feature type="region of interest" description="Disordered" evidence="1">
    <location>
        <begin position="183"/>
        <end position="215"/>
    </location>
</feature>
<comment type="caution">
    <text evidence="3">The sequence shown here is derived from an EMBL/GenBank/DDBJ whole genome shotgun (WGS) entry which is preliminary data.</text>
</comment>
<evidence type="ECO:0000313" key="3">
    <source>
        <dbReference type="EMBL" id="PMC20451.1"/>
    </source>
</evidence>
<dbReference type="RefSeq" id="WP_102696012.1">
    <property type="nucleotide sequence ID" value="NZ_JALCYA010000002.1"/>
</dbReference>